<evidence type="ECO:0000313" key="2">
    <source>
        <dbReference type="EMBL" id="GAP64471.1"/>
    </source>
</evidence>
<dbReference type="EMBL" id="LGKN01000004">
    <property type="protein sequence ID" value="KPL88360.1"/>
    <property type="molecule type" value="Genomic_DNA"/>
</dbReference>
<reference evidence="2 4" key="1">
    <citation type="journal article" date="2015" name="Genome Announc.">
        <title>Draft Genome Sequence of a Heterotrophic Facultative Anaerobic Thermophilic Bacterium, Ardenticatena maritima Strain 110ST.</title>
        <authorList>
            <person name="Kawaichi S."/>
            <person name="Yoshida T."/>
            <person name="Sako Y."/>
            <person name="Nakamura R."/>
        </authorList>
    </citation>
    <scope>NUCLEOTIDE SEQUENCE [LARGE SCALE GENOMIC DNA]</scope>
    <source>
        <strain evidence="2 4">110S</strain>
    </source>
</reference>
<proteinExistence type="predicted"/>
<dbReference type="RefSeq" id="WP_054494142.1">
    <property type="nucleotide sequence ID" value="NZ_BBZA01000265.1"/>
</dbReference>
<reference evidence="4" key="3">
    <citation type="submission" date="2015-08" db="EMBL/GenBank/DDBJ databases">
        <title>Draft Genome Sequence of a Heterotrophic Facultative Anaerobic Bacterium Ardenticatena maritima Strain 110S.</title>
        <authorList>
            <person name="Kawaichi S."/>
            <person name="Yoshida T."/>
            <person name="Sako Y."/>
            <person name="Nakamura R."/>
        </authorList>
    </citation>
    <scope>NUCLEOTIDE SEQUENCE [LARGE SCALE GENOMIC DNA]</scope>
    <source>
        <strain evidence="4">110S</strain>
    </source>
</reference>
<accession>A0A0M8KAV8</accession>
<evidence type="ECO:0000313" key="3">
    <source>
        <dbReference type="EMBL" id="KPL88360.1"/>
    </source>
</evidence>
<dbReference type="InParanoid" id="A0A0M8KAV8"/>
<sequence>MARTADQRARLKALEREMAALEARRAELGDAEVEARLALLRDEHRALLDAQRIVNTPDAAPTDWLALARALRSGAQTLATLDPALLPPLARDPTPTAAALHRVVLLLAREFEAARQARHMRDATDIHDAQAALALLHHELASPTPHVRRVQRKCAELSDIFYAQATLTPDQFDVARLAFLSEVLLHVVVHRWQT</sequence>
<comment type="caution">
    <text evidence="2">The sequence shown here is derived from an EMBL/GenBank/DDBJ whole genome shotgun (WGS) entry which is preliminary data.</text>
</comment>
<gene>
    <name evidence="2" type="ORF">ARMA_2894</name>
    <name evidence="3" type="ORF">SE16_05955</name>
</gene>
<protein>
    <submittedName>
        <fullName evidence="2">Uncharacterized protein</fullName>
    </submittedName>
</protein>
<name>A0A0M8KAV8_9CHLR</name>
<reference evidence="3 5" key="2">
    <citation type="submission" date="2015-07" db="EMBL/GenBank/DDBJ databases">
        <title>Whole genome sequence of Ardenticatena maritima DSM 23922.</title>
        <authorList>
            <person name="Hemp J."/>
            <person name="Ward L.M."/>
            <person name="Pace L.A."/>
            <person name="Fischer W.W."/>
        </authorList>
    </citation>
    <scope>NUCLEOTIDE SEQUENCE [LARGE SCALE GENOMIC DNA]</scope>
    <source>
        <strain evidence="3 5">110S</strain>
    </source>
</reference>
<feature type="coiled-coil region" evidence="1">
    <location>
        <begin position="4"/>
        <end position="31"/>
    </location>
</feature>
<dbReference type="EMBL" id="BBZA01000265">
    <property type="protein sequence ID" value="GAP64471.1"/>
    <property type="molecule type" value="Genomic_DNA"/>
</dbReference>
<evidence type="ECO:0000256" key="1">
    <source>
        <dbReference type="SAM" id="Coils"/>
    </source>
</evidence>
<dbReference type="PATRIC" id="fig|872965.6.peg.1223"/>
<evidence type="ECO:0000313" key="5">
    <source>
        <dbReference type="Proteomes" id="UP000050502"/>
    </source>
</evidence>
<keyword evidence="1" id="KW-0175">Coiled coil</keyword>
<dbReference type="Proteomes" id="UP000050502">
    <property type="component" value="Unassembled WGS sequence"/>
</dbReference>
<keyword evidence="4" id="KW-1185">Reference proteome</keyword>
<dbReference type="Proteomes" id="UP000037784">
    <property type="component" value="Unassembled WGS sequence"/>
</dbReference>
<dbReference type="AlphaFoldDB" id="A0A0M8KAV8"/>
<organism evidence="2 4">
    <name type="scientific">Ardenticatena maritima</name>
    <dbReference type="NCBI Taxonomy" id="872965"/>
    <lineage>
        <taxon>Bacteria</taxon>
        <taxon>Bacillati</taxon>
        <taxon>Chloroflexota</taxon>
        <taxon>Ardenticatenia</taxon>
        <taxon>Ardenticatenales</taxon>
        <taxon>Ardenticatenaceae</taxon>
        <taxon>Ardenticatena</taxon>
    </lineage>
</organism>
<dbReference type="STRING" id="872965.SE16_05955"/>
<evidence type="ECO:0000313" key="4">
    <source>
        <dbReference type="Proteomes" id="UP000037784"/>
    </source>
</evidence>